<evidence type="ECO:0000256" key="1">
    <source>
        <dbReference type="SAM" id="MobiDB-lite"/>
    </source>
</evidence>
<feature type="domain" description="DUF5666" evidence="3">
    <location>
        <begin position="43"/>
        <end position="96"/>
    </location>
</feature>
<evidence type="ECO:0000313" key="4">
    <source>
        <dbReference type="EMBL" id="MCG9965606.1"/>
    </source>
</evidence>
<organism evidence="4 5">
    <name type="scientific">Shewanella cutis</name>
    <dbReference type="NCBI Taxonomy" id="2766780"/>
    <lineage>
        <taxon>Bacteria</taxon>
        <taxon>Pseudomonadati</taxon>
        <taxon>Pseudomonadota</taxon>
        <taxon>Gammaproteobacteria</taxon>
        <taxon>Alteromonadales</taxon>
        <taxon>Shewanellaceae</taxon>
        <taxon>Shewanella</taxon>
    </lineage>
</organism>
<feature type="signal peptide" evidence="2">
    <location>
        <begin position="1"/>
        <end position="21"/>
    </location>
</feature>
<feature type="region of interest" description="Disordered" evidence="1">
    <location>
        <begin position="18"/>
        <end position="43"/>
    </location>
</feature>
<feature type="domain" description="DUF5666" evidence="3">
    <location>
        <begin position="107"/>
        <end position="152"/>
    </location>
</feature>
<dbReference type="RefSeq" id="WP_240132102.1">
    <property type="nucleotide sequence ID" value="NZ_JACSDI010000017.1"/>
</dbReference>
<keyword evidence="2" id="KW-0732">Signal</keyword>
<feature type="domain" description="DUF5666" evidence="3">
    <location>
        <begin position="239"/>
        <end position="298"/>
    </location>
</feature>
<gene>
    <name evidence="4" type="ORF">H9J30_17045</name>
</gene>
<proteinExistence type="predicted"/>
<feature type="domain" description="DUF5666" evidence="3">
    <location>
        <begin position="326"/>
        <end position="377"/>
    </location>
</feature>
<name>A0ABS9QZ04_9GAMM</name>
<evidence type="ECO:0000256" key="2">
    <source>
        <dbReference type="SAM" id="SignalP"/>
    </source>
</evidence>
<sequence length="432" mass="47831">MKNILLVTAIFFLASCGSDNSSETSSPAPPTPERPTLPVSISGTVTKTSSADNTITVNGYNVNIANANIVYRKQPLEANALQIGMRVKIENLQNQAKNVILEPSILGEVSSVSTSSIAVNGIDIAIKSTDKTPYKIGDWVAVNGYPSATGEWQVEFINLIPNFTYAEIEGHISGLNKILQQFSIGTAVINYASAHLDGNLQEGAWVEVEGQQHGSVFLATEVDAEDINDSPIFNEMELEGTVTWINKDKSQFELNSRIKLYVNETTHFEDGHRANLTPGKRVEVDILSTPQGLWAKKVDFENSDTGGTVTDLGRKFELEGRATLNNTYQLQINEYSFIIDARTQFDDGLTLETINHKWVQIEGIEIADGQWLVKEIELERQDNELDLSGRVMQNSLWGYHAIDASLASFDGKWVNMECQFDGLNIYDCRLDD</sequence>
<feature type="chain" id="PRO_5045640971" description="DUF5666 domain-containing protein" evidence="2">
    <location>
        <begin position="22"/>
        <end position="432"/>
    </location>
</feature>
<dbReference type="PROSITE" id="PS51257">
    <property type="entry name" value="PROKAR_LIPOPROTEIN"/>
    <property type="match status" value="1"/>
</dbReference>
<evidence type="ECO:0000313" key="5">
    <source>
        <dbReference type="Proteomes" id="UP000829384"/>
    </source>
</evidence>
<protein>
    <recommendedName>
        <fullName evidence="3">DUF5666 domain-containing protein</fullName>
    </recommendedName>
</protein>
<dbReference type="Pfam" id="PF18914">
    <property type="entry name" value="DUF5666"/>
    <property type="match status" value="5"/>
</dbReference>
<dbReference type="Proteomes" id="UP000829384">
    <property type="component" value="Unassembled WGS sequence"/>
</dbReference>
<reference evidence="4 5" key="1">
    <citation type="submission" date="2020-08" db="EMBL/GenBank/DDBJ databases">
        <title>Whole genome sequence of Shewanella sp strain PS-2.</title>
        <authorList>
            <person name="Das S.K."/>
        </authorList>
    </citation>
    <scope>NUCLEOTIDE SEQUENCE [LARGE SCALE GENOMIC DNA]</scope>
    <source>
        <strain evidence="4 5">PS-2</strain>
    </source>
</reference>
<keyword evidence="5" id="KW-1185">Reference proteome</keyword>
<evidence type="ECO:0000259" key="3">
    <source>
        <dbReference type="Pfam" id="PF18914"/>
    </source>
</evidence>
<feature type="domain" description="DUF5666" evidence="3">
    <location>
        <begin position="170"/>
        <end position="222"/>
    </location>
</feature>
<dbReference type="InterPro" id="IPR043724">
    <property type="entry name" value="DUF5666"/>
</dbReference>
<accession>A0ABS9QZ04</accession>
<dbReference type="EMBL" id="JACSDI010000017">
    <property type="protein sequence ID" value="MCG9965606.1"/>
    <property type="molecule type" value="Genomic_DNA"/>
</dbReference>
<comment type="caution">
    <text evidence="4">The sequence shown here is derived from an EMBL/GenBank/DDBJ whole genome shotgun (WGS) entry which is preliminary data.</text>
</comment>